<evidence type="ECO:0000256" key="2">
    <source>
        <dbReference type="ARBA" id="ARBA00023002"/>
    </source>
</evidence>
<dbReference type="GO" id="GO:0016616">
    <property type="term" value="F:oxidoreductase activity, acting on the CH-OH group of donors, NAD or NADP as acceptor"/>
    <property type="evidence" value="ECO:0007669"/>
    <property type="project" value="TreeGrafter"/>
</dbReference>
<keyword evidence="4" id="KW-1185">Reference proteome</keyword>
<dbReference type="PRINTS" id="PR00081">
    <property type="entry name" value="GDHRDH"/>
</dbReference>
<sequence length="258" mass="26972">MNHSHLSTFDLSGKLAVVTGARRGIGLAVAEALAAAGADIVAVSAHLEASGSEVEKRVTALGRACRCLSADFADRGAVLNLARELAEPGRPVDILVNNAGTIARAPAARHPDADWDRVLEVDLSSQFVLSREVGRRMLEQGHGKIIFTASLLSFQGGINVPGYAAAKSGIAGLTRALANEWAGHGVNVNAIVPGYVETDNTQALRDDPVRFQAIVARIPAGRWARPEDFAGVAVFLASAASDYVHGALIPVDGGWLGR</sequence>
<organism evidence="3 4">
    <name type="scientific">Actinocrinis puniceicyclus</name>
    <dbReference type="NCBI Taxonomy" id="977794"/>
    <lineage>
        <taxon>Bacteria</taxon>
        <taxon>Bacillati</taxon>
        <taxon>Actinomycetota</taxon>
        <taxon>Actinomycetes</taxon>
        <taxon>Catenulisporales</taxon>
        <taxon>Actinospicaceae</taxon>
        <taxon>Actinocrinis</taxon>
    </lineage>
</organism>
<dbReference type="InterPro" id="IPR002347">
    <property type="entry name" value="SDR_fam"/>
</dbReference>
<comment type="caution">
    <text evidence="3">The sequence shown here is derived from an EMBL/GenBank/DDBJ whole genome shotgun (WGS) entry which is preliminary data.</text>
</comment>
<dbReference type="PANTHER" id="PTHR42760">
    <property type="entry name" value="SHORT-CHAIN DEHYDROGENASES/REDUCTASES FAMILY MEMBER"/>
    <property type="match status" value="1"/>
</dbReference>
<evidence type="ECO:0000313" key="3">
    <source>
        <dbReference type="EMBL" id="MBS2965884.1"/>
    </source>
</evidence>
<gene>
    <name evidence="3" type="ORF">KGA66_22740</name>
</gene>
<accession>A0A8J7WVE9</accession>
<dbReference type="PANTHER" id="PTHR42760:SF5">
    <property type="entry name" value="2-DEHYDRO-3-DEOXY-D-GLUCONATE 5-DEHYDROGENASE"/>
    <property type="match status" value="1"/>
</dbReference>
<keyword evidence="2" id="KW-0560">Oxidoreductase</keyword>
<protein>
    <submittedName>
        <fullName evidence="3">SDR family oxidoreductase</fullName>
    </submittedName>
</protein>
<dbReference type="SUPFAM" id="SSF51735">
    <property type="entry name" value="NAD(P)-binding Rossmann-fold domains"/>
    <property type="match status" value="1"/>
</dbReference>
<dbReference type="PROSITE" id="PS00061">
    <property type="entry name" value="ADH_SHORT"/>
    <property type="match status" value="1"/>
</dbReference>
<name>A0A8J7WVE9_9ACTN</name>
<dbReference type="EMBL" id="JAGSXH010000106">
    <property type="protein sequence ID" value="MBS2965884.1"/>
    <property type="molecule type" value="Genomic_DNA"/>
</dbReference>
<dbReference type="FunFam" id="3.40.50.720:FF:000084">
    <property type="entry name" value="Short-chain dehydrogenase reductase"/>
    <property type="match status" value="1"/>
</dbReference>
<evidence type="ECO:0000256" key="1">
    <source>
        <dbReference type="ARBA" id="ARBA00006484"/>
    </source>
</evidence>
<evidence type="ECO:0000313" key="4">
    <source>
        <dbReference type="Proteomes" id="UP000677913"/>
    </source>
</evidence>
<proteinExistence type="inferred from homology"/>
<comment type="similarity">
    <text evidence="1">Belongs to the short-chain dehydrogenases/reductases (SDR) family.</text>
</comment>
<dbReference type="Gene3D" id="3.40.50.720">
    <property type="entry name" value="NAD(P)-binding Rossmann-like Domain"/>
    <property type="match status" value="1"/>
</dbReference>
<dbReference type="AlphaFoldDB" id="A0A8J7WVE9"/>
<reference evidence="3" key="1">
    <citation type="submission" date="2021-04" db="EMBL/GenBank/DDBJ databases">
        <title>Genome based classification of Actinospica acidithermotolerans sp. nov., an actinobacterium isolated from an Indonesian hot spring.</title>
        <authorList>
            <person name="Kusuma A.B."/>
            <person name="Putra K.E."/>
            <person name="Nafisah S."/>
            <person name="Loh J."/>
            <person name="Nouioui I."/>
            <person name="Goodfellow M."/>
        </authorList>
    </citation>
    <scope>NUCLEOTIDE SEQUENCE</scope>
    <source>
        <strain evidence="3">DSM 45618</strain>
    </source>
</reference>
<dbReference type="InterPro" id="IPR020904">
    <property type="entry name" value="Sc_DH/Rdtase_CS"/>
</dbReference>
<dbReference type="RefSeq" id="WP_211470397.1">
    <property type="nucleotide sequence ID" value="NZ_JAGSXH010000106.1"/>
</dbReference>
<dbReference type="Proteomes" id="UP000677913">
    <property type="component" value="Unassembled WGS sequence"/>
</dbReference>
<dbReference type="InterPro" id="IPR036291">
    <property type="entry name" value="NAD(P)-bd_dom_sf"/>
</dbReference>
<dbReference type="PRINTS" id="PR00080">
    <property type="entry name" value="SDRFAMILY"/>
</dbReference>
<dbReference type="Pfam" id="PF13561">
    <property type="entry name" value="adh_short_C2"/>
    <property type="match status" value="1"/>
</dbReference>